<dbReference type="InterPro" id="IPR029063">
    <property type="entry name" value="SAM-dependent_MTases_sf"/>
</dbReference>
<comment type="subcellular location">
    <subcellularLocation>
        <location evidence="1">Cytoplasm</location>
    </subcellularLocation>
</comment>
<dbReference type="SUPFAM" id="SSF53335">
    <property type="entry name" value="S-adenosyl-L-methionine-dependent methyltransferases"/>
    <property type="match status" value="1"/>
</dbReference>
<comment type="caution">
    <text evidence="12">The sequence shown here is derived from an EMBL/GenBank/DDBJ whole genome shotgun (WGS) entry which is preliminary data.</text>
</comment>
<dbReference type="EMBL" id="BAAAMJ010000062">
    <property type="protein sequence ID" value="GAA1930981.1"/>
    <property type="molecule type" value="Genomic_DNA"/>
</dbReference>
<evidence type="ECO:0000256" key="7">
    <source>
        <dbReference type="ARBA" id="ARBA00022679"/>
    </source>
</evidence>
<evidence type="ECO:0000256" key="5">
    <source>
        <dbReference type="ARBA" id="ARBA00022490"/>
    </source>
</evidence>
<accession>A0ABP5B7K4</accession>
<evidence type="ECO:0000256" key="2">
    <source>
        <dbReference type="ARBA" id="ARBA00005369"/>
    </source>
</evidence>
<gene>
    <name evidence="12" type="ORF">GCM10009716_42860</name>
</gene>
<organism evidence="12 13">
    <name type="scientific">Streptomyces sodiiphilus</name>
    <dbReference type="NCBI Taxonomy" id="226217"/>
    <lineage>
        <taxon>Bacteria</taxon>
        <taxon>Bacillati</taxon>
        <taxon>Actinomycetota</taxon>
        <taxon>Actinomycetes</taxon>
        <taxon>Kitasatosporales</taxon>
        <taxon>Streptomycetaceae</taxon>
        <taxon>Streptomyces</taxon>
    </lineage>
</organism>
<evidence type="ECO:0000256" key="10">
    <source>
        <dbReference type="ARBA" id="ARBA00031323"/>
    </source>
</evidence>
<reference evidence="13" key="1">
    <citation type="journal article" date="2019" name="Int. J. Syst. Evol. Microbiol.">
        <title>The Global Catalogue of Microorganisms (GCM) 10K type strain sequencing project: providing services to taxonomists for standard genome sequencing and annotation.</title>
        <authorList>
            <consortium name="The Broad Institute Genomics Platform"/>
            <consortium name="The Broad Institute Genome Sequencing Center for Infectious Disease"/>
            <person name="Wu L."/>
            <person name="Ma J."/>
        </authorList>
    </citation>
    <scope>NUCLEOTIDE SEQUENCE [LARGE SCALE GENOMIC DNA]</scope>
    <source>
        <strain evidence="13">JCM 13581</strain>
    </source>
</reference>
<evidence type="ECO:0000313" key="12">
    <source>
        <dbReference type="EMBL" id="GAA1930981.1"/>
    </source>
</evidence>
<dbReference type="PANTHER" id="PTHR11579:SF0">
    <property type="entry name" value="PROTEIN-L-ISOASPARTATE(D-ASPARTATE) O-METHYLTRANSFERASE"/>
    <property type="match status" value="1"/>
</dbReference>
<keyword evidence="6" id="KW-0489">Methyltransferase</keyword>
<dbReference type="InterPro" id="IPR000682">
    <property type="entry name" value="PCMT"/>
</dbReference>
<evidence type="ECO:0000256" key="9">
    <source>
        <dbReference type="ARBA" id="ARBA00030757"/>
    </source>
</evidence>
<keyword evidence="5" id="KW-0963">Cytoplasm</keyword>
<dbReference type="Gene3D" id="3.40.50.150">
    <property type="entry name" value="Vaccinia Virus protein VP39"/>
    <property type="match status" value="1"/>
</dbReference>
<protein>
    <recommendedName>
        <fullName evidence="4">Protein-L-isoaspartate O-methyltransferase</fullName>
        <ecNumber evidence="3">2.1.1.77</ecNumber>
    </recommendedName>
    <alternativeName>
        <fullName evidence="11">L-isoaspartyl protein carboxyl methyltransferase</fullName>
    </alternativeName>
    <alternativeName>
        <fullName evidence="9">Protein L-isoaspartyl methyltransferase</fullName>
    </alternativeName>
    <alternativeName>
        <fullName evidence="10">Protein-beta-aspartate methyltransferase</fullName>
    </alternativeName>
</protein>
<comment type="similarity">
    <text evidence="2">Belongs to the methyltransferase superfamily. L-isoaspartyl/D-aspartyl protein methyltransferase family.</text>
</comment>
<evidence type="ECO:0000256" key="4">
    <source>
        <dbReference type="ARBA" id="ARBA00013346"/>
    </source>
</evidence>
<evidence type="ECO:0000256" key="11">
    <source>
        <dbReference type="ARBA" id="ARBA00031350"/>
    </source>
</evidence>
<name>A0ABP5B7K4_9ACTN</name>
<sequence length="413" mass="44631">MNSDTIEANPAERLRNELIELLVRSGDIRTPRVEEAMRNVPRHLFVPDARLEEAYGNAPVNTKLDADGTAISCASQPAIVALMLEQLDVRPGHKVLELGAGTGYNAGLLGHLVGGEGHVTTIDVDDDIVDGARAGLAAAGIDNVTVLLGDGALGHADNAPYDRIVATVGAHGLPHAWLDQLAPDGRLLTPLRLRGSVSRSIAFERQDGAWRSVSSEMNTFMPLRRGIADDPRRCVPLTGDSSVTLVTNGDQNVDPEALTDVLHQPRTEAWTGVTLRGPESPEWLELWLTCVLPNGLSRMPAQREALDSGLLTAPYPSATATFDKDALTYLTRRKATGTAPEGTALYEFGVIGHGPGSAGLAERVVGEIRIWDREYRGRKVGFEIQSLDTEPLTPQPGRFAFDNSLNRIVIQWR</sequence>
<dbReference type="CDD" id="cd02440">
    <property type="entry name" value="AdoMet_MTases"/>
    <property type="match status" value="1"/>
</dbReference>
<keyword evidence="7" id="KW-0808">Transferase</keyword>
<keyword evidence="13" id="KW-1185">Reference proteome</keyword>
<proteinExistence type="inferred from homology"/>
<evidence type="ECO:0000256" key="1">
    <source>
        <dbReference type="ARBA" id="ARBA00004496"/>
    </source>
</evidence>
<dbReference type="InterPro" id="IPR027573">
    <property type="entry name" value="Methyltran_FxLD"/>
</dbReference>
<evidence type="ECO:0000256" key="8">
    <source>
        <dbReference type="ARBA" id="ARBA00022691"/>
    </source>
</evidence>
<dbReference type="Proteomes" id="UP001501303">
    <property type="component" value="Unassembled WGS sequence"/>
</dbReference>
<dbReference type="Pfam" id="PF01135">
    <property type="entry name" value="PCMT"/>
    <property type="match status" value="1"/>
</dbReference>
<dbReference type="EC" id="2.1.1.77" evidence="3"/>
<evidence type="ECO:0000313" key="13">
    <source>
        <dbReference type="Proteomes" id="UP001501303"/>
    </source>
</evidence>
<dbReference type="NCBIfam" id="TIGR04364">
    <property type="entry name" value="methyltran_FxLD"/>
    <property type="match status" value="1"/>
</dbReference>
<keyword evidence="8" id="KW-0949">S-adenosyl-L-methionine</keyword>
<evidence type="ECO:0000256" key="3">
    <source>
        <dbReference type="ARBA" id="ARBA00011890"/>
    </source>
</evidence>
<evidence type="ECO:0000256" key="6">
    <source>
        <dbReference type="ARBA" id="ARBA00022603"/>
    </source>
</evidence>
<dbReference type="PANTHER" id="PTHR11579">
    <property type="entry name" value="PROTEIN-L-ISOASPARTATE O-METHYLTRANSFERASE"/>
    <property type="match status" value="1"/>
</dbReference>